<gene>
    <name evidence="1" type="ORF">DL347_10030</name>
</gene>
<comment type="caution">
    <text evidence="1">The sequence shown here is derived from an EMBL/GenBank/DDBJ whole genome shotgun (WGS) entry which is preliminary data.</text>
</comment>
<name>A0A7Z6QPN7_PSEFL</name>
<sequence length="72" mass="8373">MHSSKSISEQALKYAKSSYKDFDSFPIDGTKSVEDAERFYKLAELMTVSNSLYIDNLRVEHQCLKHCFESFQ</sequence>
<accession>A0A7Z6QPN7</accession>
<proteinExistence type="predicted"/>
<evidence type="ECO:0000313" key="1">
    <source>
        <dbReference type="EMBL" id="RDS91055.1"/>
    </source>
</evidence>
<evidence type="ECO:0000313" key="2">
    <source>
        <dbReference type="Proteomes" id="UP000255541"/>
    </source>
</evidence>
<organism evidence="1 2">
    <name type="scientific">Pseudomonas fluorescens</name>
    <dbReference type="NCBI Taxonomy" id="294"/>
    <lineage>
        <taxon>Bacteria</taxon>
        <taxon>Pseudomonadati</taxon>
        <taxon>Pseudomonadota</taxon>
        <taxon>Gammaproteobacteria</taxon>
        <taxon>Pseudomonadales</taxon>
        <taxon>Pseudomonadaceae</taxon>
        <taxon>Pseudomonas</taxon>
    </lineage>
</organism>
<protein>
    <submittedName>
        <fullName evidence="1">Uncharacterized protein</fullName>
    </submittedName>
</protein>
<dbReference type="Proteomes" id="UP000255541">
    <property type="component" value="Unassembled WGS sequence"/>
</dbReference>
<dbReference type="AlphaFoldDB" id="A0A7Z6QPN7"/>
<reference evidence="1 2" key="1">
    <citation type="submission" date="2018-07" db="EMBL/GenBank/DDBJ databases">
        <title>Draft Genome Sequence of Pseudomonas fluorescens AHK-1 associated with canker disease of kiwifruit.</title>
        <authorList>
            <person name="Wu Z."/>
        </authorList>
    </citation>
    <scope>NUCLEOTIDE SEQUENCE [LARGE SCALE GENOMIC DNA]</scope>
    <source>
        <strain evidence="1 2">AHK-1</strain>
    </source>
</reference>
<dbReference type="EMBL" id="QRBA01000005">
    <property type="protein sequence ID" value="RDS91055.1"/>
    <property type="molecule type" value="Genomic_DNA"/>
</dbReference>